<dbReference type="Proteomes" id="UP001141327">
    <property type="component" value="Unassembled WGS sequence"/>
</dbReference>
<organism evidence="1 2">
    <name type="scientific">Paratrimastix pyriformis</name>
    <dbReference type="NCBI Taxonomy" id="342808"/>
    <lineage>
        <taxon>Eukaryota</taxon>
        <taxon>Metamonada</taxon>
        <taxon>Preaxostyla</taxon>
        <taxon>Paratrimastigidae</taxon>
        <taxon>Paratrimastix</taxon>
    </lineage>
</organism>
<reference evidence="1" key="1">
    <citation type="journal article" date="2022" name="bioRxiv">
        <title>Genomics of Preaxostyla Flagellates Illuminates Evolutionary Transitions and the Path Towards Mitochondrial Loss.</title>
        <authorList>
            <person name="Novak L.V.F."/>
            <person name="Treitli S.C."/>
            <person name="Pyrih J."/>
            <person name="Halakuc P."/>
            <person name="Pipaliya S.V."/>
            <person name="Vacek V."/>
            <person name="Brzon O."/>
            <person name="Soukal P."/>
            <person name="Eme L."/>
            <person name="Dacks J.B."/>
            <person name="Karnkowska A."/>
            <person name="Elias M."/>
            <person name="Hampl V."/>
        </authorList>
    </citation>
    <scope>NUCLEOTIDE SEQUENCE</scope>
    <source>
        <strain evidence="1">RCP-MX</strain>
    </source>
</reference>
<evidence type="ECO:0000313" key="2">
    <source>
        <dbReference type="Proteomes" id="UP001141327"/>
    </source>
</evidence>
<proteinExistence type="predicted"/>
<dbReference type="EMBL" id="JAPMOS010000161">
    <property type="protein sequence ID" value="KAJ4454383.1"/>
    <property type="molecule type" value="Genomic_DNA"/>
</dbReference>
<evidence type="ECO:0000313" key="1">
    <source>
        <dbReference type="EMBL" id="KAJ4454383.1"/>
    </source>
</evidence>
<name>A0ABQ8U8Q5_9EUKA</name>
<accession>A0ABQ8U8Q5</accession>
<comment type="caution">
    <text evidence="1">The sequence shown here is derived from an EMBL/GenBank/DDBJ whole genome shotgun (WGS) entry which is preliminary data.</text>
</comment>
<sequence length="247" mass="26914">MNSAMQALAHALPYGDIHFDVRPTRKAADRELAAELMTGQLATIVQCGGCQRSRATCDHVTSFSLPLPKWAVRHLRPFLSQSQSASSSQLLGLPSSAHLASPSHHIITPPTHPTLCAVPVGQLLVFLLQLIHHPSIHIHPTPPFAESQSASSSYSFIIIVPHPSLHPHFVQSQSASYSYSFLSTAASSRTCSLTDCLQSYSLPPSPVSRDDAWCVSSRLTVQTPPLPMRLHLHYITAPSFPFRSCRG</sequence>
<keyword evidence="2" id="KW-1185">Reference proteome</keyword>
<protein>
    <submittedName>
        <fullName evidence="1">Uncharacterized protein</fullName>
    </submittedName>
</protein>
<gene>
    <name evidence="1" type="ORF">PAPYR_10926</name>
</gene>